<dbReference type="CDD" id="cd08432">
    <property type="entry name" value="PBP2_GcdR_TrpI_HvrB_AmpR_like"/>
    <property type="match status" value="1"/>
</dbReference>
<dbReference type="EMBL" id="JBHSOG010000007">
    <property type="protein sequence ID" value="MFC5768016.1"/>
    <property type="molecule type" value="Genomic_DNA"/>
</dbReference>
<evidence type="ECO:0000256" key="2">
    <source>
        <dbReference type="ARBA" id="ARBA00023015"/>
    </source>
</evidence>
<proteinExistence type="inferred from homology"/>
<dbReference type="InterPro" id="IPR036390">
    <property type="entry name" value="WH_DNA-bd_sf"/>
</dbReference>
<dbReference type="SUPFAM" id="SSF53850">
    <property type="entry name" value="Periplasmic binding protein-like II"/>
    <property type="match status" value="1"/>
</dbReference>
<evidence type="ECO:0000256" key="1">
    <source>
        <dbReference type="ARBA" id="ARBA00009437"/>
    </source>
</evidence>
<dbReference type="PRINTS" id="PR00039">
    <property type="entry name" value="HTHLYSR"/>
</dbReference>
<dbReference type="Gene3D" id="3.40.190.10">
    <property type="entry name" value="Periplasmic binding protein-like II"/>
    <property type="match status" value="2"/>
</dbReference>
<keyword evidence="3" id="KW-0238">DNA-binding</keyword>
<evidence type="ECO:0000313" key="6">
    <source>
        <dbReference type="EMBL" id="MFC5768016.1"/>
    </source>
</evidence>
<dbReference type="Pfam" id="PF03466">
    <property type="entry name" value="LysR_substrate"/>
    <property type="match status" value="1"/>
</dbReference>
<dbReference type="RefSeq" id="WP_096448830.1">
    <property type="nucleotide sequence ID" value="NZ_JBHSOG010000007.1"/>
</dbReference>
<dbReference type="InterPro" id="IPR000847">
    <property type="entry name" value="LysR_HTH_N"/>
</dbReference>
<dbReference type="PANTHER" id="PTHR30537:SF79">
    <property type="entry name" value="TRANSCRIPTIONAL REGULATOR-RELATED"/>
    <property type="match status" value="1"/>
</dbReference>
<evidence type="ECO:0000259" key="5">
    <source>
        <dbReference type="PROSITE" id="PS50931"/>
    </source>
</evidence>
<keyword evidence="4" id="KW-0804">Transcription</keyword>
<keyword evidence="2" id="KW-0805">Transcription regulation</keyword>
<dbReference type="SUPFAM" id="SSF46785">
    <property type="entry name" value="Winged helix' DNA-binding domain"/>
    <property type="match status" value="1"/>
</dbReference>
<evidence type="ECO:0000313" key="7">
    <source>
        <dbReference type="Proteomes" id="UP001595974"/>
    </source>
</evidence>
<evidence type="ECO:0000256" key="4">
    <source>
        <dbReference type="ARBA" id="ARBA00023163"/>
    </source>
</evidence>
<comment type="caution">
    <text evidence="6">The sequence shown here is derived from an EMBL/GenBank/DDBJ whole genome shotgun (WGS) entry which is preliminary data.</text>
</comment>
<accession>A0ABW1ALY8</accession>
<feature type="domain" description="HTH lysR-type" evidence="5">
    <location>
        <begin position="8"/>
        <end position="65"/>
    </location>
</feature>
<reference evidence="7" key="1">
    <citation type="journal article" date="2019" name="Int. J. Syst. Evol. Microbiol.">
        <title>The Global Catalogue of Microorganisms (GCM) 10K type strain sequencing project: providing services to taxonomists for standard genome sequencing and annotation.</title>
        <authorList>
            <consortium name="The Broad Institute Genomics Platform"/>
            <consortium name="The Broad Institute Genome Sequencing Center for Infectious Disease"/>
            <person name="Wu L."/>
            <person name="Ma J."/>
        </authorList>
    </citation>
    <scope>NUCLEOTIDE SEQUENCE [LARGE SCALE GENOMIC DNA]</scope>
    <source>
        <strain evidence="7">SHR3</strain>
    </source>
</reference>
<organism evidence="6 7">
    <name type="scientific">Thauera sinica</name>
    <dbReference type="NCBI Taxonomy" id="2665146"/>
    <lineage>
        <taxon>Bacteria</taxon>
        <taxon>Pseudomonadati</taxon>
        <taxon>Pseudomonadota</taxon>
        <taxon>Betaproteobacteria</taxon>
        <taxon>Rhodocyclales</taxon>
        <taxon>Zoogloeaceae</taxon>
        <taxon>Thauera</taxon>
    </lineage>
</organism>
<evidence type="ECO:0000256" key="3">
    <source>
        <dbReference type="ARBA" id="ARBA00023125"/>
    </source>
</evidence>
<dbReference type="InterPro" id="IPR058163">
    <property type="entry name" value="LysR-type_TF_proteobact-type"/>
</dbReference>
<dbReference type="Gene3D" id="1.10.10.10">
    <property type="entry name" value="Winged helix-like DNA-binding domain superfamily/Winged helix DNA-binding domain"/>
    <property type="match status" value="1"/>
</dbReference>
<dbReference type="Proteomes" id="UP001595974">
    <property type="component" value="Unassembled WGS sequence"/>
</dbReference>
<protein>
    <submittedName>
        <fullName evidence="6">Transcriptional regulator GcvA</fullName>
    </submittedName>
</protein>
<dbReference type="NCBIfam" id="NF008352">
    <property type="entry name" value="PRK11139.1"/>
    <property type="match status" value="1"/>
</dbReference>
<dbReference type="Pfam" id="PF00126">
    <property type="entry name" value="HTH_1"/>
    <property type="match status" value="1"/>
</dbReference>
<comment type="similarity">
    <text evidence="1">Belongs to the LysR transcriptional regulatory family.</text>
</comment>
<dbReference type="InterPro" id="IPR036388">
    <property type="entry name" value="WH-like_DNA-bd_sf"/>
</dbReference>
<gene>
    <name evidence="6" type="primary">gcvA</name>
    <name evidence="6" type="ORF">ACFPTN_01385</name>
</gene>
<dbReference type="PROSITE" id="PS50931">
    <property type="entry name" value="HTH_LYSR"/>
    <property type="match status" value="1"/>
</dbReference>
<name>A0ABW1ALY8_9RHOO</name>
<dbReference type="PANTHER" id="PTHR30537">
    <property type="entry name" value="HTH-TYPE TRANSCRIPTIONAL REGULATOR"/>
    <property type="match status" value="1"/>
</dbReference>
<dbReference type="InterPro" id="IPR005119">
    <property type="entry name" value="LysR_subst-bd"/>
</dbReference>
<sequence>MERPGRLPPLSALRMFEAAARLGSFSRAADELFVTHGAVSHQIRALEEQLGFPLFLRQGRQVNLTPAGEELLASTNAALRQLSDTVATLRRRMNRNRLSVSVMPSFAGRWLAPRIGDFIDRHPGAEVNITATNELTDFSRDAVDVCIRWGPGGYAGVRAEVLMEDEMFPVLSPALAAGRRLDRPADLAGLPLLRSDGEDWVPWFRAAGLDWPEPSAGLMISDSGLVVQAAIEGRGVVLARRSLAALALRAGKLVRPFEIGIPASHTPDSESCRSFDYPAAFESRPRWRYWIVLPERRADTPLLADFLAWLRAEAAADLATPLGPAAAPALNAPPQAPAAG</sequence>
<keyword evidence="7" id="KW-1185">Reference proteome</keyword>